<gene>
    <name evidence="1" type="ORF">IAQ67_16810</name>
</gene>
<dbReference type="Proteomes" id="UP000516384">
    <property type="component" value="Chromosome"/>
</dbReference>
<name>A0A7H0Y385_9BACL</name>
<dbReference type="AlphaFoldDB" id="A0A7H0Y385"/>
<accession>A0A7H0Y385</accession>
<protein>
    <submittedName>
        <fullName evidence="1">Uncharacterized protein</fullName>
    </submittedName>
</protein>
<reference evidence="1 2" key="1">
    <citation type="submission" date="2020-09" db="EMBL/GenBank/DDBJ databases">
        <title>Characterization of Paenibacillus peoriae strain ZF390 with broad-spectrum antimicrobial activity as a potential biocontrol agent.</title>
        <authorList>
            <person name="Li L."/>
            <person name="Zhao Y."/>
            <person name="Li B."/>
            <person name="Xie X."/>
        </authorList>
    </citation>
    <scope>NUCLEOTIDE SEQUENCE [LARGE SCALE GENOMIC DNA]</scope>
    <source>
        <strain evidence="1 2">ZF390</strain>
    </source>
</reference>
<evidence type="ECO:0000313" key="2">
    <source>
        <dbReference type="Proteomes" id="UP000516384"/>
    </source>
</evidence>
<sequence>MKSNVRCNKQPLNRHQLANPFMDIPMIDRLRQNESIDLRDNYTIEQVGNGYDKIEPINSSKKFTDSTVLKSLQKGQQKYRKTLDKLSKN</sequence>
<evidence type="ECO:0000313" key="1">
    <source>
        <dbReference type="EMBL" id="QNR65543.1"/>
    </source>
</evidence>
<dbReference type="RefSeq" id="WP_190297432.1">
    <property type="nucleotide sequence ID" value="NZ_CP061172.1"/>
</dbReference>
<dbReference type="EMBL" id="CP061172">
    <property type="protein sequence ID" value="QNR65543.1"/>
    <property type="molecule type" value="Genomic_DNA"/>
</dbReference>
<organism evidence="1 2">
    <name type="scientific">Paenibacillus peoriae</name>
    <dbReference type="NCBI Taxonomy" id="59893"/>
    <lineage>
        <taxon>Bacteria</taxon>
        <taxon>Bacillati</taxon>
        <taxon>Bacillota</taxon>
        <taxon>Bacilli</taxon>
        <taxon>Bacillales</taxon>
        <taxon>Paenibacillaceae</taxon>
        <taxon>Paenibacillus</taxon>
    </lineage>
</organism>
<proteinExistence type="predicted"/>